<reference evidence="1" key="3">
    <citation type="journal article" date="2013" name="Nucleic Acids Res.">
        <title>The genome of Anopheles darlingi, the main neotropical malaria vector.</title>
        <authorList>
            <person name="Marinotti O."/>
            <person name="Cerqueira G.C."/>
            <person name="de Almeida L.G."/>
            <person name="Ferro M.I."/>
            <person name="Loreto E.L."/>
            <person name="Zaha A."/>
            <person name="Teixeira S.M."/>
            <person name="Wespiser A.R."/>
            <person name="Almeida E Silva A."/>
            <person name="Schlindwein A.D."/>
            <person name="Pacheco A.C."/>
            <person name="Silva A.L."/>
            <person name="Graveley B.R."/>
            <person name="Walenz B.P."/>
            <person name="Lima Bde A."/>
            <person name="Ribeiro C.A."/>
            <person name="Nunes-Silva C.G."/>
            <person name="de Carvalho C.R."/>
            <person name="Soares C.M."/>
            <person name="de Menezes C.B."/>
            <person name="Matiolli C."/>
            <person name="Caffrey D."/>
            <person name="Araujo D.A."/>
            <person name="de Oliveira D.M."/>
            <person name="Golenbock D."/>
            <person name="Grisard E.C."/>
            <person name="Fantinatti-Garboggini F."/>
            <person name="de Carvalho F.M."/>
            <person name="Barcellos F.G."/>
            <person name="Prosdocimi F."/>
            <person name="May G."/>
            <person name="Azevedo Junior G.M."/>
            <person name="Guimaraes G.M."/>
            <person name="Goldman G.H."/>
            <person name="Padilha I.Q."/>
            <person name="Batista Jda S."/>
            <person name="Ferro J.A."/>
            <person name="Ribeiro J.M."/>
            <person name="Fietto J.L."/>
            <person name="Dabbas K.M."/>
            <person name="Cerdeira L."/>
            <person name="Agnez-Lima L.F."/>
            <person name="Brocchi M."/>
            <person name="de Carvalho M.O."/>
            <person name="Teixeira Mde M."/>
            <person name="Diniz Maia Mde M."/>
            <person name="Goldman M.H."/>
            <person name="Cruz Schneider M.P."/>
            <person name="Felipe M.S."/>
            <person name="Hungria M."/>
            <person name="Nicolas M.F."/>
            <person name="Pereira M."/>
            <person name="Montes M.A."/>
            <person name="Cantao M.E."/>
            <person name="Vincentz M."/>
            <person name="Rafael M.S."/>
            <person name="Silverman N."/>
            <person name="Stoco P.H."/>
            <person name="Souza R.C."/>
            <person name="Vicentini R."/>
            <person name="Gazzinelli R.T."/>
            <person name="Neves Rde O."/>
            <person name="Silva R."/>
            <person name="Astolfi-Filho S."/>
            <person name="Maciel T.E."/>
            <person name="Urmenyi T.P."/>
            <person name="Tadei W.P."/>
            <person name="Camargo E.P."/>
            <person name="de Vasconcelos A.T."/>
        </authorList>
    </citation>
    <scope>NUCLEOTIDE SEQUENCE</scope>
</reference>
<reference evidence="1" key="2">
    <citation type="submission" date="2010-05" db="EMBL/GenBank/DDBJ databases">
        <authorList>
            <person name="Almeida L.G."/>
            <person name="Nicolas M.F."/>
            <person name="Souza R.C."/>
            <person name="Vasconcelos A.T.R."/>
        </authorList>
    </citation>
    <scope>NUCLEOTIDE SEQUENCE</scope>
</reference>
<dbReference type="Proteomes" id="UP000000673">
    <property type="component" value="Unassembled WGS sequence"/>
</dbReference>
<sequence>MTIKKERPIRRMLIILQNGEMRLIIFKLPKMGCTVQELLEQLGVQYSPESNIQCFINPGGYFDYIVTVDL</sequence>
<dbReference type="VEuPathDB" id="VectorBase:ADAC008992"/>
<dbReference type="EnsemblMetazoa" id="ADAC008992-RA">
    <property type="protein sequence ID" value="ADAC008992-PA"/>
    <property type="gene ID" value="ADAC008992"/>
</dbReference>
<evidence type="ECO:0000313" key="1">
    <source>
        <dbReference type="EMBL" id="ETN59417.1"/>
    </source>
</evidence>
<keyword evidence="3" id="KW-1185">Reference proteome</keyword>
<dbReference type="VEuPathDB" id="VectorBase:ADAR2_002911"/>
<keyword evidence="1" id="KW-0645">Protease</keyword>
<reference evidence="2" key="4">
    <citation type="submission" date="2015-06" db="UniProtKB">
        <authorList>
            <consortium name="EnsemblMetazoa"/>
        </authorList>
    </citation>
    <scope>IDENTIFICATION</scope>
</reference>
<organism evidence="1">
    <name type="scientific">Anopheles darlingi</name>
    <name type="common">Mosquito</name>
    <dbReference type="NCBI Taxonomy" id="43151"/>
    <lineage>
        <taxon>Eukaryota</taxon>
        <taxon>Metazoa</taxon>
        <taxon>Ecdysozoa</taxon>
        <taxon>Arthropoda</taxon>
        <taxon>Hexapoda</taxon>
        <taxon>Insecta</taxon>
        <taxon>Pterygota</taxon>
        <taxon>Neoptera</taxon>
        <taxon>Endopterygota</taxon>
        <taxon>Diptera</taxon>
        <taxon>Nematocera</taxon>
        <taxon>Culicoidea</taxon>
        <taxon>Culicidae</taxon>
        <taxon>Anophelinae</taxon>
        <taxon>Anopheles</taxon>
    </lineage>
</organism>
<dbReference type="GO" id="GO:0006508">
    <property type="term" value="P:proteolysis"/>
    <property type="evidence" value="ECO:0007669"/>
    <property type="project" value="UniProtKB-KW"/>
</dbReference>
<evidence type="ECO:0000313" key="2">
    <source>
        <dbReference type="EnsemblMetazoa" id="ADAC008992-PA"/>
    </source>
</evidence>
<accession>W5J4M9</accession>
<dbReference type="AlphaFoldDB" id="W5J4M9"/>
<evidence type="ECO:0000313" key="3">
    <source>
        <dbReference type="Proteomes" id="UP000000673"/>
    </source>
</evidence>
<protein>
    <submittedName>
        <fullName evidence="1">Sentrin/sumo-specific protease senp7</fullName>
    </submittedName>
</protein>
<gene>
    <name evidence="1" type="ORF">AND_008992</name>
</gene>
<proteinExistence type="predicted"/>
<keyword evidence="1" id="KW-0378">Hydrolase</keyword>
<reference evidence="1 3" key="1">
    <citation type="journal article" date="2010" name="BMC Genomics">
        <title>Combination of measures distinguishes pre-miRNAs from other stem-loops in the genome of the newly sequenced Anopheles darlingi.</title>
        <authorList>
            <person name="Mendes N.D."/>
            <person name="Freitas A.T."/>
            <person name="Vasconcelos A.T."/>
            <person name="Sagot M.F."/>
        </authorList>
    </citation>
    <scope>NUCLEOTIDE SEQUENCE</scope>
</reference>
<dbReference type="EMBL" id="ADMH02002086">
    <property type="protein sequence ID" value="ETN59417.1"/>
    <property type="molecule type" value="Genomic_DNA"/>
</dbReference>
<dbReference type="GO" id="GO:0008233">
    <property type="term" value="F:peptidase activity"/>
    <property type="evidence" value="ECO:0007669"/>
    <property type="project" value="UniProtKB-KW"/>
</dbReference>
<dbReference type="STRING" id="43151.W5J4M9"/>
<dbReference type="HOGENOM" id="CLU_2759871_0_0_1"/>
<name>W5J4M9_ANODA</name>